<evidence type="ECO:0000313" key="2">
    <source>
        <dbReference type="EMBL" id="RAK51137.1"/>
    </source>
</evidence>
<evidence type="ECO:0000313" key="3">
    <source>
        <dbReference type="Proteomes" id="UP000249254"/>
    </source>
</evidence>
<gene>
    <name evidence="2" type="ORF">DJ017_19430</name>
</gene>
<organism evidence="2 3">
    <name type="scientific">Phenylobacterium soli</name>
    <dbReference type="NCBI Taxonomy" id="2170551"/>
    <lineage>
        <taxon>Bacteria</taxon>
        <taxon>Pseudomonadati</taxon>
        <taxon>Pseudomonadota</taxon>
        <taxon>Alphaproteobacteria</taxon>
        <taxon>Caulobacterales</taxon>
        <taxon>Caulobacteraceae</taxon>
        <taxon>Phenylobacterium</taxon>
    </lineage>
</organism>
<dbReference type="EMBL" id="QFYQ01000003">
    <property type="protein sequence ID" value="RAK51137.1"/>
    <property type="molecule type" value="Genomic_DNA"/>
</dbReference>
<proteinExistence type="predicted"/>
<sequence>MIPRVAFVLVLCSLAAVVVVAAAAAGRFDRLPPQPYFPRQFAQASLMYCDPEGARSPDQARAGVRSEQLVDNLEANWFGSHLRAAQERSLWQPASELRGRTLRFLWLRSFHAPAVIRIDEPARGTYWLTATLLQGNGGYEPGRIDRRVTRRLSPEEAEAYEKAYSQLASLPRIGCGNGADGSEWIIETRDQGRYSLLKRWTPASGTFHDLGVLLIGFTGWNPKPIY</sequence>
<keyword evidence="1" id="KW-0732">Signal</keyword>
<dbReference type="OrthoDB" id="185897at2"/>
<dbReference type="AlphaFoldDB" id="A0A328A9S8"/>
<reference evidence="3" key="1">
    <citation type="submission" date="2018-05" db="EMBL/GenBank/DDBJ databases">
        <authorList>
            <person name="Li X."/>
        </authorList>
    </citation>
    <scope>NUCLEOTIDE SEQUENCE [LARGE SCALE GENOMIC DNA]</scope>
    <source>
        <strain evidence="3">LX32</strain>
    </source>
</reference>
<comment type="caution">
    <text evidence="2">The sequence shown here is derived from an EMBL/GenBank/DDBJ whole genome shotgun (WGS) entry which is preliminary data.</text>
</comment>
<name>A0A328A9S8_9CAUL</name>
<dbReference type="RefSeq" id="WP_111530572.1">
    <property type="nucleotide sequence ID" value="NZ_QFYQ01000003.1"/>
</dbReference>
<evidence type="ECO:0000256" key="1">
    <source>
        <dbReference type="SAM" id="SignalP"/>
    </source>
</evidence>
<dbReference type="Proteomes" id="UP000249254">
    <property type="component" value="Unassembled WGS sequence"/>
</dbReference>
<feature type="signal peptide" evidence="1">
    <location>
        <begin position="1"/>
        <end position="21"/>
    </location>
</feature>
<accession>A0A328A9S8</accession>
<feature type="chain" id="PRO_5016413073" evidence="1">
    <location>
        <begin position="22"/>
        <end position="226"/>
    </location>
</feature>
<protein>
    <submittedName>
        <fullName evidence="2">Uncharacterized protein</fullName>
    </submittedName>
</protein>
<keyword evidence="3" id="KW-1185">Reference proteome</keyword>